<proteinExistence type="predicted"/>
<dbReference type="AlphaFoldDB" id="A0A336NHS4"/>
<gene>
    <name evidence="1" type="ORF">NCTC5908_02273</name>
</gene>
<evidence type="ECO:0000313" key="2">
    <source>
        <dbReference type="Proteomes" id="UP000253728"/>
    </source>
</evidence>
<sequence>MAEKANTEVMIGTIYQDESVGKLLNSIVVVGNKMCLMNCKRRIVTTNII</sequence>
<organism evidence="1 2">
    <name type="scientific">Aggregatibacter aphrophilus</name>
    <name type="common">Haemophilus aphrophilus</name>
    <dbReference type="NCBI Taxonomy" id="732"/>
    <lineage>
        <taxon>Bacteria</taxon>
        <taxon>Pseudomonadati</taxon>
        <taxon>Pseudomonadota</taxon>
        <taxon>Gammaproteobacteria</taxon>
        <taxon>Pasteurellales</taxon>
        <taxon>Pasteurellaceae</taxon>
        <taxon>Aggregatibacter</taxon>
    </lineage>
</organism>
<name>A0A336NHS4_AGGAP</name>
<dbReference type="Proteomes" id="UP000253728">
    <property type="component" value="Unassembled WGS sequence"/>
</dbReference>
<accession>A0A336NHS4</accession>
<evidence type="ECO:0000313" key="1">
    <source>
        <dbReference type="EMBL" id="SSZ30443.1"/>
    </source>
</evidence>
<reference evidence="1 2" key="1">
    <citation type="submission" date="2018-06" db="EMBL/GenBank/DDBJ databases">
        <authorList>
            <consortium name="Pathogen Informatics"/>
            <person name="Doyle S."/>
        </authorList>
    </citation>
    <scope>NUCLEOTIDE SEQUENCE [LARGE SCALE GENOMIC DNA]</scope>
    <source>
        <strain evidence="1 2">NCTC5908</strain>
    </source>
</reference>
<dbReference type="EMBL" id="UFSP01000004">
    <property type="protein sequence ID" value="SSZ30443.1"/>
    <property type="molecule type" value="Genomic_DNA"/>
</dbReference>
<protein>
    <submittedName>
        <fullName evidence="1">Uncharacterized protein</fullName>
    </submittedName>
</protein>